<dbReference type="GO" id="GO:0034755">
    <property type="term" value="P:iron ion transmembrane transport"/>
    <property type="evidence" value="ECO:0007669"/>
    <property type="project" value="TreeGrafter"/>
</dbReference>
<comment type="caution">
    <text evidence="7">The sequence shown here is derived from an EMBL/GenBank/DDBJ whole genome shotgun (WGS) entry which is preliminary data.</text>
</comment>
<dbReference type="Pfam" id="PF01566">
    <property type="entry name" value="Nramp"/>
    <property type="match status" value="1"/>
</dbReference>
<evidence type="ECO:0000256" key="4">
    <source>
        <dbReference type="ARBA" id="ARBA00022989"/>
    </source>
</evidence>
<dbReference type="EMBL" id="JAMZMK010010453">
    <property type="protein sequence ID" value="KAI7731396.1"/>
    <property type="molecule type" value="Genomic_DNA"/>
</dbReference>
<keyword evidence="8" id="KW-1185">Reference proteome</keyword>
<feature type="transmembrane region" description="Helical" evidence="6">
    <location>
        <begin position="155"/>
        <end position="175"/>
    </location>
</feature>
<feature type="transmembrane region" description="Helical" evidence="6">
    <location>
        <begin position="28"/>
        <end position="50"/>
    </location>
</feature>
<keyword evidence="3 6" id="KW-0812">Transmembrane</keyword>
<gene>
    <name evidence="7" type="ORF">M8C21_011507</name>
</gene>
<evidence type="ECO:0000313" key="7">
    <source>
        <dbReference type="EMBL" id="KAI7731396.1"/>
    </source>
</evidence>
<dbReference type="GO" id="GO:0015086">
    <property type="term" value="F:cadmium ion transmembrane transporter activity"/>
    <property type="evidence" value="ECO:0007669"/>
    <property type="project" value="TreeGrafter"/>
</dbReference>
<evidence type="ECO:0000256" key="5">
    <source>
        <dbReference type="ARBA" id="ARBA00023136"/>
    </source>
</evidence>
<comment type="subcellular location">
    <subcellularLocation>
        <location evidence="1">Membrane</location>
        <topology evidence="1">Multi-pass membrane protein</topology>
    </subcellularLocation>
</comment>
<organism evidence="7 8">
    <name type="scientific">Ambrosia artemisiifolia</name>
    <name type="common">Common ragweed</name>
    <dbReference type="NCBI Taxonomy" id="4212"/>
    <lineage>
        <taxon>Eukaryota</taxon>
        <taxon>Viridiplantae</taxon>
        <taxon>Streptophyta</taxon>
        <taxon>Embryophyta</taxon>
        <taxon>Tracheophyta</taxon>
        <taxon>Spermatophyta</taxon>
        <taxon>Magnoliopsida</taxon>
        <taxon>eudicotyledons</taxon>
        <taxon>Gunneridae</taxon>
        <taxon>Pentapetalae</taxon>
        <taxon>asterids</taxon>
        <taxon>campanulids</taxon>
        <taxon>Asterales</taxon>
        <taxon>Asteraceae</taxon>
        <taxon>Asteroideae</taxon>
        <taxon>Heliantheae alliance</taxon>
        <taxon>Heliantheae</taxon>
        <taxon>Ambrosia</taxon>
    </lineage>
</organism>
<dbReference type="PANTHER" id="PTHR11706:SF54">
    <property type="entry name" value="METAL TRANSPORTER NRAMP1"/>
    <property type="match status" value="1"/>
</dbReference>
<feature type="non-terminal residue" evidence="7">
    <location>
        <position position="192"/>
    </location>
</feature>
<dbReference type="GO" id="GO:0005886">
    <property type="term" value="C:plasma membrane"/>
    <property type="evidence" value="ECO:0007669"/>
    <property type="project" value="TreeGrafter"/>
</dbReference>
<name>A0AAD5G8I9_AMBAR</name>
<protein>
    <submittedName>
        <fullName evidence="7">Uncharacterized protein</fullName>
    </submittedName>
</protein>
<dbReference type="GO" id="GO:0005384">
    <property type="term" value="F:manganese ion transmembrane transporter activity"/>
    <property type="evidence" value="ECO:0007669"/>
    <property type="project" value="TreeGrafter"/>
</dbReference>
<dbReference type="NCBIfam" id="NF037982">
    <property type="entry name" value="Nramp_1"/>
    <property type="match status" value="1"/>
</dbReference>
<proteinExistence type="inferred from homology"/>
<evidence type="ECO:0000256" key="3">
    <source>
        <dbReference type="ARBA" id="ARBA00022692"/>
    </source>
</evidence>
<feature type="non-terminal residue" evidence="7">
    <location>
        <position position="1"/>
    </location>
</feature>
<sequence>HNLFLHSALVLSRKIPRSVSGIKEACRFYLIESGIALAVAFLINISVISVSGSVCNSSNLNPDDQKSCEDLDLNKASFLLKNVLGKWSSKVFAIALLASGQSSTITGTYAGQYVMQGFLDLRMKPWLRNFLTRCLAIVPSLIVALIGGSAGAGKLIIIASMILSFELPFALIPLLKFTSSETKMGSHANSKT</sequence>
<dbReference type="PRINTS" id="PR00447">
    <property type="entry name" value="NATRESASSCMP"/>
</dbReference>
<feature type="transmembrane region" description="Helical" evidence="6">
    <location>
        <begin position="130"/>
        <end position="149"/>
    </location>
</feature>
<reference evidence="7" key="1">
    <citation type="submission" date="2022-06" db="EMBL/GenBank/DDBJ databases">
        <title>Uncovering the hologenomic basis of an extraordinary plant invasion.</title>
        <authorList>
            <person name="Bieker V.C."/>
            <person name="Martin M.D."/>
            <person name="Gilbert T."/>
            <person name="Hodgins K."/>
            <person name="Battlay P."/>
            <person name="Petersen B."/>
            <person name="Wilson J."/>
        </authorList>
    </citation>
    <scope>NUCLEOTIDE SEQUENCE</scope>
    <source>
        <strain evidence="7">AA19_3_7</strain>
        <tissue evidence="7">Leaf</tissue>
    </source>
</reference>
<evidence type="ECO:0000256" key="2">
    <source>
        <dbReference type="ARBA" id="ARBA00009965"/>
    </source>
</evidence>
<dbReference type="Proteomes" id="UP001206925">
    <property type="component" value="Unassembled WGS sequence"/>
</dbReference>
<comment type="similarity">
    <text evidence="2">Belongs to the NRAMP (TC 2.A.55) family.</text>
</comment>
<evidence type="ECO:0000256" key="6">
    <source>
        <dbReference type="SAM" id="Phobius"/>
    </source>
</evidence>
<evidence type="ECO:0000256" key="1">
    <source>
        <dbReference type="ARBA" id="ARBA00004141"/>
    </source>
</evidence>
<evidence type="ECO:0000313" key="8">
    <source>
        <dbReference type="Proteomes" id="UP001206925"/>
    </source>
</evidence>
<keyword evidence="5 6" id="KW-0472">Membrane</keyword>
<dbReference type="AlphaFoldDB" id="A0AAD5G8I9"/>
<accession>A0AAD5G8I9</accession>
<dbReference type="InterPro" id="IPR001046">
    <property type="entry name" value="NRAMP_fam"/>
</dbReference>
<keyword evidence="4 6" id="KW-1133">Transmembrane helix</keyword>
<dbReference type="PANTHER" id="PTHR11706">
    <property type="entry name" value="SOLUTE CARRIER PROTEIN FAMILY 11 MEMBER"/>
    <property type="match status" value="1"/>
</dbReference>